<dbReference type="InterPro" id="IPR013094">
    <property type="entry name" value="AB_hydrolase_3"/>
</dbReference>
<evidence type="ECO:0000313" key="4">
    <source>
        <dbReference type="Proteomes" id="UP000272025"/>
    </source>
</evidence>
<dbReference type="PANTHER" id="PTHR48081">
    <property type="entry name" value="AB HYDROLASE SUPERFAMILY PROTEIN C4A8.06C"/>
    <property type="match status" value="1"/>
</dbReference>
<sequence>MVDPPLSVAEKANLILRVLTIAPLYLTKNVVLNLPVALLRGVVLRAALVGCVARTIFEALPGRHIQTILPSDDQVYRSWIASKRRTSPRGPDDLRLREDIEPVPGTGARLLWLGNRRTATKFALFIHGGGFVMPMSDSMLGWTWTAFIDGRDGEAKADVAIAVLQYTLAPAARQPEQLRETVEALRFLLREGGIAPENLLIGGDSAGGNLTAQALRHAVDPHPRIPPLGDLLGGNNSGRRLAGAFLVSPLVTQRVSAGSYRDNHRVDMLSGPVVKALSDVFVQRDPGTSEDEHAVDLAFVSPLDGDLEWLGRWENVVQAVYVTAGRHEVFHDDIVAFAGEVSRRNPGVEVRLDVGDNAIHDDILLEQAAPEPRVVTEKMRTWARSRGF</sequence>
<dbReference type="Pfam" id="PF07859">
    <property type="entry name" value="Abhydrolase_3"/>
    <property type="match status" value="1"/>
</dbReference>
<evidence type="ECO:0000256" key="1">
    <source>
        <dbReference type="ARBA" id="ARBA00022801"/>
    </source>
</evidence>
<organism evidence="3 4">
    <name type="scientific">Sodiomyces alkalinus (strain CBS 110278 / VKM F-3762 / F11)</name>
    <name type="common">Alkaliphilic filamentous fungus</name>
    <dbReference type="NCBI Taxonomy" id="1314773"/>
    <lineage>
        <taxon>Eukaryota</taxon>
        <taxon>Fungi</taxon>
        <taxon>Dikarya</taxon>
        <taxon>Ascomycota</taxon>
        <taxon>Pezizomycotina</taxon>
        <taxon>Sordariomycetes</taxon>
        <taxon>Hypocreomycetidae</taxon>
        <taxon>Glomerellales</taxon>
        <taxon>Plectosphaerellaceae</taxon>
        <taxon>Sodiomyces</taxon>
    </lineage>
</organism>
<protein>
    <submittedName>
        <fullName evidence="3">Alpha/beta-hydrolase</fullName>
    </submittedName>
</protein>
<gene>
    <name evidence="3" type="ORF">SODALDRAFT_150443</name>
</gene>
<dbReference type="GO" id="GO:0016787">
    <property type="term" value="F:hydrolase activity"/>
    <property type="evidence" value="ECO:0007669"/>
    <property type="project" value="UniProtKB-KW"/>
</dbReference>
<dbReference type="EMBL" id="ML119054">
    <property type="protein sequence ID" value="ROT39007.1"/>
    <property type="molecule type" value="Genomic_DNA"/>
</dbReference>
<proteinExistence type="predicted"/>
<dbReference type="PANTHER" id="PTHR48081:SF31">
    <property type="entry name" value="STERYL ACETYL HYDROLASE MUG81-RELATED"/>
    <property type="match status" value="1"/>
</dbReference>
<keyword evidence="1 3" id="KW-0378">Hydrolase</keyword>
<dbReference type="AlphaFoldDB" id="A0A3N2PWX1"/>
<feature type="domain" description="Alpha/beta hydrolase fold-3" evidence="2">
    <location>
        <begin position="124"/>
        <end position="361"/>
    </location>
</feature>
<dbReference type="RefSeq" id="XP_028466813.1">
    <property type="nucleotide sequence ID" value="XM_028606851.1"/>
</dbReference>
<dbReference type="InterPro" id="IPR029058">
    <property type="entry name" value="AB_hydrolase_fold"/>
</dbReference>
<name>A0A3N2PWX1_SODAK</name>
<reference evidence="3 4" key="1">
    <citation type="journal article" date="2018" name="Mol. Ecol.">
        <title>The obligate alkalophilic soda-lake fungus Sodiomyces alkalinus has shifted to a protein diet.</title>
        <authorList>
            <person name="Grum-Grzhimaylo A.A."/>
            <person name="Falkoski D.L."/>
            <person name="van den Heuvel J."/>
            <person name="Valero-Jimenez C.A."/>
            <person name="Min B."/>
            <person name="Choi I.G."/>
            <person name="Lipzen A."/>
            <person name="Daum C.G."/>
            <person name="Aanen D.K."/>
            <person name="Tsang A."/>
            <person name="Henrissat B."/>
            <person name="Bilanenko E.N."/>
            <person name="de Vries R.P."/>
            <person name="van Kan J.A.L."/>
            <person name="Grigoriev I.V."/>
            <person name="Debets A.J.M."/>
        </authorList>
    </citation>
    <scope>NUCLEOTIDE SEQUENCE [LARGE SCALE GENOMIC DNA]</scope>
    <source>
        <strain evidence="3 4">F11</strain>
    </source>
</reference>
<dbReference type="OrthoDB" id="2152029at2759"/>
<dbReference type="SUPFAM" id="SSF53474">
    <property type="entry name" value="alpha/beta-Hydrolases"/>
    <property type="match status" value="1"/>
</dbReference>
<dbReference type="Proteomes" id="UP000272025">
    <property type="component" value="Unassembled WGS sequence"/>
</dbReference>
<evidence type="ECO:0000313" key="3">
    <source>
        <dbReference type="EMBL" id="ROT39007.1"/>
    </source>
</evidence>
<dbReference type="STRING" id="1314773.A0A3N2PWX1"/>
<dbReference type="InterPro" id="IPR050300">
    <property type="entry name" value="GDXG_lipolytic_enzyme"/>
</dbReference>
<evidence type="ECO:0000259" key="2">
    <source>
        <dbReference type="Pfam" id="PF07859"/>
    </source>
</evidence>
<keyword evidence="4" id="KW-1185">Reference proteome</keyword>
<accession>A0A3N2PWX1</accession>
<dbReference type="Gene3D" id="3.40.50.1820">
    <property type="entry name" value="alpha/beta hydrolase"/>
    <property type="match status" value="1"/>
</dbReference>
<dbReference type="GeneID" id="39575329"/>